<geneLocation type="plasmid" evidence="1 2">
    <name>p03BB102_179</name>
</geneLocation>
<keyword evidence="1" id="KW-0614">Plasmid</keyword>
<dbReference type="AlphaFoldDB" id="A0A125YA86"/>
<gene>
    <name evidence="1" type="primary">apt_2</name>
    <name evidence="1" type="ordered locus">BCA_A0129</name>
</gene>
<evidence type="ECO:0000313" key="1">
    <source>
        <dbReference type="EMBL" id="ACO25827.1"/>
    </source>
</evidence>
<accession>A0A125YA86</accession>
<dbReference type="KEGG" id="bcx:BCA_A0129"/>
<dbReference type="Proteomes" id="UP000002210">
    <property type="component" value="Plasmid p03BB102_179"/>
</dbReference>
<keyword evidence="1" id="KW-0328">Glycosyltransferase</keyword>
<dbReference type="EMBL" id="CP001406">
    <property type="protein sequence ID" value="ACO25827.1"/>
    <property type="molecule type" value="Genomic_DNA"/>
</dbReference>
<proteinExistence type="predicted"/>
<name>A0A125YA86_BACC3</name>
<keyword evidence="1" id="KW-0808">Transferase</keyword>
<reference evidence="1 2" key="1">
    <citation type="submission" date="2009-02" db="EMBL/GenBank/DDBJ databases">
        <title>Genome sequence of Bacillus cereus 03BB102.</title>
        <authorList>
            <person name="Dodson R.J."/>
            <person name="Jackson P."/>
            <person name="Munk A.C."/>
            <person name="Brettin T."/>
            <person name="Bruce D."/>
            <person name="Detter C."/>
            <person name="Tapia R."/>
            <person name="Han C."/>
            <person name="Sutton G."/>
            <person name="Sims D."/>
        </authorList>
    </citation>
    <scope>NUCLEOTIDE SEQUENCE [LARGE SCALE GENOMIC DNA]</scope>
    <source>
        <strain evidence="1 2">03BB102</strain>
        <plasmid evidence="2">Plasmid p03BB102_179</plasmid>
    </source>
</reference>
<evidence type="ECO:0000313" key="2">
    <source>
        <dbReference type="Proteomes" id="UP000002210"/>
    </source>
</evidence>
<organism evidence="1 2">
    <name type="scientific">Bacillus cereus (strain 03BB102)</name>
    <dbReference type="NCBI Taxonomy" id="572264"/>
    <lineage>
        <taxon>Bacteria</taxon>
        <taxon>Bacillati</taxon>
        <taxon>Bacillota</taxon>
        <taxon>Bacilli</taxon>
        <taxon>Bacillales</taxon>
        <taxon>Bacillaceae</taxon>
        <taxon>Bacillus</taxon>
        <taxon>Bacillus cereus group</taxon>
    </lineage>
</organism>
<dbReference type="GO" id="GO:0016757">
    <property type="term" value="F:glycosyltransferase activity"/>
    <property type="evidence" value="ECO:0007669"/>
    <property type="project" value="UniProtKB-KW"/>
</dbReference>
<sequence length="57" mass="6621">MDIPLILWEVVDIKQHIANELECRSKEIFLKNISSLIKNGTVYKAATDKIITYMQKI</sequence>
<protein>
    <submittedName>
        <fullName evidence="1">Adenine phosphoribosyltransferase</fullName>
    </submittedName>
</protein>